<comment type="caution">
    <text evidence="2">The sequence shown here is derived from an EMBL/GenBank/DDBJ whole genome shotgun (WGS) entry which is preliminary data.</text>
</comment>
<dbReference type="Proteomes" id="UP001066276">
    <property type="component" value="Chromosome 1_2"/>
</dbReference>
<keyword evidence="3" id="KW-1185">Reference proteome</keyword>
<protein>
    <submittedName>
        <fullName evidence="2">Uncharacterized protein</fullName>
    </submittedName>
</protein>
<evidence type="ECO:0000313" key="3">
    <source>
        <dbReference type="Proteomes" id="UP001066276"/>
    </source>
</evidence>
<gene>
    <name evidence="2" type="ORF">NDU88_000936</name>
</gene>
<evidence type="ECO:0000313" key="2">
    <source>
        <dbReference type="EMBL" id="KAJ1205502.1"/>
    </source>
</evidence>
<feature type="compositionally biased region" description="Basic residues" evidence="1">
    <location>
        <begin position="42"/>
        <end position="55"/>
    </location>
</feature>
<dbReference type="AlphaFoldDB" id="A0AAV7VYZ3"/>
<feature type="region of interest" description="Disordered" evidence="1">
    <location>
        <begin position="115"/>
        <end position="204"/>
    </location>
</feature>
<feature type="region of interest" description="Disordered" evidence="1">
    <location>
        <begin position="239"/>
        <end position="258"/>
    </location>
</feature>
<accession>A0AAV7VYZ3</accession>
<feature type="region of interest" description="Disordered" evidence="1">
    <location>
        <begin position="1"/>
        <end position="25"/>
    </location>
</feature>
<evidence type="ECO:0000256" key="1">
    <source>
        <dbReference type="SAM" id="MobiDB-lite"/>
    </source>
</evidence>
<reference evidence="2" key="1">
    <citation type="journal article" date="2022" name="bioRxiv">
        <title>Sequencing and chromosome-scale assembly of the giantPleurodeles waltlgenome.</title>
        <authorList>
            <person name="Brown T."/>
            <person name="Elewa A."/>
            <person name="Iarovenko S."/>
            <person name="Subramanian E."/>
            <person name="Araus A.J."/>
            <person name="Petzold A."/>
            <person name="Susuki M."/>
            <person name="Suzuki K.-i.T."/>
            <person name="Hayashi T."/>
            <person name="Toyoda A."/>
            <person name="Oliveira C."/>
            <person name="Osipova E."/>
            <person name="Leigh N.D."/>
            <person name="Simon A."/>
            <person name="Yun M.H."/>
        </authorList>
    </citation>
    <scope>NUCLEOTIDE SEQUENCE</scope>
    <source>
        <strain evidence="2">20211129_DDA</strain>
        <tissue evidence="2">Liver</tissue>
    </source>
</reference>
<feature type="compositionally biased region" description="Basic and acidic residues" evidence="1">
    <location>
        <begin position="242"/>
        <end position="252"/>
    </location>
</feature>
<feature type="compositionally biased region" description="Basic and acidic residues" evidence="1">
    <location>
        <begin position="139"/>
        <end position="158"/>
    </location>
</feature>
<organism evidence="2 3">
    <name type="scientific">Pleurodeles waltl</name>
    <name type="common">Iberian ribbed newt</name>
    <dbReference type="NCBI Taxonomy" id="8319"/>
    <lineage>
        <taxon>Eukaryota</taxon>
        <taxon>Metazoa</taxon>
        <taxon>Chordata</taxon>
        <taxon>Craniata</taxon>
        <taxon>Vertebrata</taxon>
        <taxon>Euteleostomi</taxon>
        <taxon>Amphibia</taxon>
        <taxon>Batrachia</taxon>
        <taxon>Caudata</taxon>
        <taxon>Salamandroidea</taxon>
        <taxon>Salamandridae</taxon>
        <taxon>Pleurodelinae</taxon>
        <taxon>Pleurodeles</taxon>
    </lineage>
</organism>
<proteinExistence type="predicted"/>
<dbReference type="EMBL" id="JANPWB010000002">
    <property type="protein sequence ID" value="KAJ1205502.1"/>
    <property type="molecule type" value="Genomic_DNA"/>
</dbReference>
<feature type="region of interest" description="Disordered" evidence="1">
    <location>
        <begin position="42"/>
        <end position="72"/>
    </location>
</feature>
<name>A0AAV7VYZ3_PLEWA</name>
<sequence>MMNFTGKTLPAPQKGHSRGAEGIRAADQQDLKVVLYSQHIHRNRKAKQGCRRNPGRRSTGLENGALQPAHSTGPLSLYNLEHAEKLRSQVPWGHRWLRPASPGCAVVIPPIRDDFRGTQTSKKPSGKRPGVVEQKTRKKSQDCDRTKRIVWNHRERSDNQANCSDQHSRHPTRPAGHIDGGGFPSPGPEDQEAAKPTIQPRSGEIWGDLGLGRYGPTVDSSTFWYGIRREVELPVVGGNNREASEREREGAADNRISI</sequence>